<feature type="compositionally biased region" description="Basic and acidic residues" evidence="1">
    <location>
        <begin position="216"/>
        <end position="239"/>
    </location>
</feature>
<evidence type="ECO:0000256" key="1">
    <source>
        <dbReference type="SAM" id="MobiDB-lite"/>
    </source>
</evidence>
<evidence type="ECO:0000313" key="2">
    <source>
        <dbReference type="EMBL" id="KMQ82953.1"/>
    </source>
</evidence>
<organism evidence="2 3">
    <name type="scientific">Lasius niger</name>
    <name type="common">Black garden ant</name>
    <dbReference type="NCBI Taxonomy" id="67767"/>
    <lineage>
        <taxon>Eukaryota</taxon>
        <taxon>Metazoa</taxon>
        <taxon>Ecdysozoa</taxon>
        <taxon>Arthropoda</taxon>
        <taxon>Hexapoda</taxon>
        <taxon>Insecta</taxon>
        <taxon>Pterygota</taxon>
        <taxon>Neoptera</taxon>
        <taxon>Endopterygota</taxon>
        <taxon>Hymenoptera</taxon>
        <taxon>Apocrita</taxon>
        <taxon>Aculeata</taxon>
        <taxon>Formicoidea</taxon>
        <taxon>Formicidae</taxon>
        <taxon>Formicinae</taxon>
        <taxon>Lasius</taxon>
        <taxon>Lasius</taxon>
    </lineage>
</organism>
<proteinExistence type="predicted"/>
<dbReference type="Gene3D" id="4.10.60.10">
    <property type="entry name" value="Zinc finger, CCHC-type"/>
    <property type="match status" value="1"/>
</dbReference>
<name>A0A0J7JXP8_LASNI</name>
<feature type="compositionally biased region" description="Basic and acidic residues" evidence="1">
    <location>
        <begin position="103"/>
        <end position="124"/>
    </location>
</feature>
<comment type="caution">
    <text evidence="2">The sequence shown here is derived from an EMBL/GenBank/DDBJ whole genome shotgun (WGS) entry which is preliminary data.</text>
</comment>
<evidence type="ECO:0000313" key="3">
    <source>
        <dbReference type="Proteomes" id="UP000036403"/>
    </source>
</evidence>
<keyword evidence="3" id="KW-1185">Reference proteome</keyword>
<accession>A0A0J7JXP8</accession>
<dbReference type="PaxDb" id="67767-A0A0J7JXP8"/>
<dbReference type="Proteomes" id="UP000036403">
    <property type="component" value="Unassembled WGS sequence"/>
</dbReference>
<dbReference type="AlphaFoldDB" id="A0A0J7JXP8"/>
<dbReference type="EMBL" id="LBMM01022087">
    <property type="protein sequence ID" value="KMQ82953.1"/>
    <property type="molecule type" value="Genomic_DNA"/>
</dbReference>
<dbReference type="OrthoDB" id="7555398at2759"/>
<feature type="region of interest" description="Disordered" evidence="1">
    <location>
        <begin position="91"/>
        <end position="171"/>
    </location>
</feature>
<sequence>MEAAREIWRLFLRQYAPVLEFLEESYPEFWAEIVDVQETIRGLTTTTRGAVVREFPATRERETQTEMSHAHGEIYLRPPVRHFGQSVRIVEAGTDRASQADLTPRERGAFDSRYREPERRRTTDRASSPRPQRRRMDRATSPYLPDRAGSTDSRRVDPRQPRQRGTEPVMGMLPLGCWNCGGRHRYTACPLPRQRDFCYGCGREGATVRTCPRCGPHYDPEAPSQDERDPGRSDYPERNGRRRDTRHAPYPSWP</sequence>
<reference evidence="2 3" key="1">
    <citation type="submission" date="2015-04" db="EMBL/GenBank/DDBJ databases">
        <title>Lasius niger genome sequencing.</title>
        <authorList>
            <person name="Konorov E.A."/>
            <person name="Nikitin M.A."/>
            <person name="Kirill M.V."/>
            <person name="Chang P."/>
        </authorList>
    </citation>
    <scope>NUCLEOTIDE SEQUENCE [LARGE SCALE GENOMIC DNA]</scope>
    <source>
        <tissue evidence="2">Whole</tissue>
    </source>
</reference>
<protein>
    <submittedName>
        <fullName evidence="2">Inner centromere</fullName>
    </submittedName>
</protein>
<feature type="region of interest" description="Disordered" evidence="1">
    <location>
        <begin position="212"/>
        <end position="254"/>
    </location>
</feature>
<gene>
    <name evidence="2" type="ORF">RF55_21373</name>
</gene>